<name>A0A9D1S699_9FIRM</name>
<feature type="chain" id="PRO_5038680307" evidence="1">
    <location>
        <begin position="23"/>
        <end position="318"/>
    </location>
</feature>
<evidence type="ECO:0000313" key="2">
    <source>
        <dbReference type="EMBL" id="HIU48486.1"/>
    </source>
</evidence>
<proteinExistence type="predicted"/>
<dbReference type="EMBL" id="DVND01000105">
    <property type="protein sequence ID" value="HIU48486.1"/>
    <property type="molecule type" value="Genomic_DNA"/>
</dbReference>
<gene>
    <name evidence="2" type="ORF">IAB04_03925</name>
</gene>
<evidence type="ECO:0000256" key="1">
    <source>
        <dbReference type="SAM" id="SignalP"/>
    </source>
</evidence>
<protein>
    <submittedName>
        <fullName evidence="2">Uncharacterized protein</fullName>
    </submittedName>
</protein>
<reference evidence="2" key="2">
    <citation type="journal article" date="2021" name="PeerJ">
        <title>Extensive microbial diversity within the chicken gut microbiome revealed by metagenomics and culture.</title>
        <authorList>
            <person name="Gilroy R."/>
            <person name="Ravi A."/>
            <person name="Getino M."/>
            <person name="Pursley I."/>
            <person name="Horton D.L."/>
            <person name="Alikhan N.F."/>
            <person name="Baker D."/>
            <person name="Gharbi K."/>
            <person name="Hall N."/>
            <person name="Watson M."/>
            <person name="Adriaenssens E.M."/>
            <person name="Foster-Nyarko E."/>
            <person name="Jarju S."/>
            <person name="Secka A."/>
            <person name="Antonio M."/>
            <person name="Oren A."/>
            <person name="Chaudhuri R.R."/>
            <person name="La Ragione R."/>
            <person name="Hildebrand F."/>
            <person name="Pallen M.J."/>
        </authorList>
    </citation>
    <scope>NUCLEOTIDE SEQUENCE</scope>
    <source>
        <strain evidence="2">ChiSjej4B22-9803</strain>
    </source>
</reference>
<dbReference type="AlphaFoldDB" id="A0A9D1S699"/>
<keyword evidence="1" id="KW-0732">Signal</keyword>
<feature type="signal peptide" evidence="1">
    <location>
        <begin position="1"/>
        <end position="22"/>
    </location>
</feature>
<sequence length="318" mass="35273">MKTKWISVLLSFILLLYTSSYAAPYQQLEDNQYTGTEVIEESFTQQMLLSALRKVSTIEELQQLLIEHVDLLGLEGVDQEYGCTAYQLYTERLSDAGREEVRNVMPAAFKRAFAEQALCAAIPELPLSDIETVLLDNAAFIGFDAERYCRLDETKRKQLNTDIKNIHFQNLNDLQSWIQHNLSSNNIGSSGGGGSGGGGGIIGTPTLIKPVIFHDIVITALDGTPLETPLDGQRVKLNICLELHHRVEQMPMIFAAVYDATGRLVELHSIPIELPVYAGMPFISETPVTVATDGSIRVFAIENFETLTPCAEPFMITF</sequence>
<organism evidence="2 3">
    <name type="scientific">Candidatus Avimonoglobus intestinipullorum</name>
    <dbReference type="NCBI Taxonomy" id="2840699"/>
    <lineage>
        <taxon>Bacteria</taxon>
        <taxon>Bacillati</taxon>
        <taxon>Bacillota</taxon>
        <taxon>Clostridia</taxon>
        <taxon>Eubacteriales</taxon>
        <taxon>Candidatus Avimonoglobus</taxon>
    </lineage>
</organism>
<evidence type="ECO:0000313" key="3">
    <source>
        <dbReference type="Proteomes" id="UP000824111"/>
    </source>
</evidence>
<accession>A0A9D1S699</accession>
<comment type="caution">
    <text evidence="2">The sequence shown here is derived from an EMBL/GenBank/DDBJ whole genome shotgun (WGS) entry which is preliminary data.</text>
</comment>
<dbReference type="Proteomes" id="UP000824111">
    <property type="component" value="Unassembled WGS sequence"/>
</dbReference>
<reference evidence="2" key="1">
    <citation type="submission" date="2020-10" db="EMBL/GenBank/DDBJ databases">
        <authorList>
            <person name="Gilroy R."/>
        </authorList>
    </citation>
    <scope>NUCLEOTIDE SEQUENCE</scope>
    <source>
        <strain evidence="2">ChiSjej4B22-9803</strain>
    </source>
</reference>